<comment type="caution">
    <text evidence="2">The sequence shown here is derived from an EMBL/GenBank/DDBJ whole genome shotgun (WGS) entry which is preliminary data.</text>
</comment>
<keyword evidence="2" id="KW-0808">Transferase</keyword>
<organism evidence="2 3">
    <name type="scientific">Methyloligella solikamskensis</name>
    <dbReference type="NCBI Taxonomy" id="1177756"/>
    <lineage>
        <taxon>Bacteria</taxon>
        <taxon>Pseudomonadati</taxon>
        <taxon>Pseudomonadota</taxon>
        <taxon>Alphaproteobacteria</taxon>
        <taxon>Hyphomicrobiales</taxon>
        <taxon>Hyphomicrobiaceae</taxon>
        <taxon>Methyloligella</taxon>
    </lineage>
</organism>
<accession>A0ABW3JCV5</accession>
<dbReference type="GO" id="GO:0032259">
    <property type="term" value="P:methylation"/>
    <property type="evidence" value="ECO:0007669"/>
    <property type="project" value="UniProtKB-KW"/>
</dbReference>
<dbReference type="Pfam" id="PF13649">
    <property type="entry name" value="Methyltransf_25"/>
    <property type="match status" value="1"/>
</dbReference>
<dbReference type="RefSeq" id="WP_379091261.1">
    <property type="nucleotide sequence ID" value="NZ_JBHTJO010000002.1"/>
</dbReference>
<protein>
    <submittedName>
        <fullName evidence="2">Class I SAM-dependent methyltransferase</fullName>
        <ecNumber evidence="2">2.1.-.-</ecNumber>
    </submittedName>
</protein>
<sequence length="244" mass="28134">MVKLAIHEFAPSSEIDDANAMEQFQKQWRTYQKLVDSDALSHHEVADCLHGALTAIDKPFSILDIACGDAGEIKHVLADTKANHYHGIDLSEPALELAEKNLQDCPFEIDLDHGDYVEMVERRPEPADVAWCGLSIHHLKRDRKRDLLTALRKTTERFVMIYEPTLKEGETRDGYLERFRTVNRPAWTFLTDEEWQQINDHVTQCDLPETAETWLALGREAGFAKAAEVFHDRTDFYSIYRYDV</sequence>
<dbReference type="InterPro" id="IPR041698">
    <property type="entry name" value="Methyltransf_25"/>
</dbReference>
<keyword evidence="3" id="KW-1185">Reference proteome</keyword>
<proteinExistence type="predicted"/>
<evidence type="ECO:0000313" key="3">
    <source>
        <dbReference type="Proteomes" id="UP001597102"/>
    </source>
</evidence>
<dbReference type="GO" id="GO:0008168">
    <property type="term" value="F:methyltransferase activity"/>
    <property type="evidence" value="ECO:0007669"/>
    <property type="project" value="UniProtKB-KW"/>
</dbReference>
<dbReference type="Proteomes" id="UP001597102">
    <property type="component" value="Unassembled WGS sequence"/>
</dbReference>
<dbReference type="EC" id="2.1.-.-" evidence="2"/>
<reference evidence="3" key="1">
    <citation type="journal article" date="2019" name="Int. J. Syst. Evol. Microbiol.">
        <title>The Global Catalogue of Microorganisms (GCM) 10K type strain sequencing project: providing services to taxonomists for standard genome sequencing and annotation.</title>
        <authorList>
            <consortium name="The Broad Institute Genomics Platform"/>
            <consortium name="The Broad Institute Genome Sequencing Center for Infectious Disease"/>
            <person name="Wu L."/>
            <person name="Ma J."/>
        </authorList>
    </citation>
    <scope>NUCLEOTIDE SEQUENCE [LARGE SCALE GENOMIC DNA]</scope>
    <source>
        <strain evidence="3">CCUG 61697</strain>
    </source>
</reference>
<dbReference type="SUPFAM" id="SSF53335">
    <property type="entry name" value="S-adenosyl-L-methionine-dependent methyltransferases"/>
    <property type="match status" value="1"/>
</dbReference>
<name>A0ABW3JCV5_9HYPH</name>
<evidence type="ECO:0000259" key="1">
    <source>
        <dbReference type="Pfam" id="PF13649"/>
    </source>
</evidence>
<dbReference type="InterPro" id="IPR029063">
    <property type="entry name" value="SAM-dependent_MTases_sf"/>
</dbReference>
<gene>
    <name evidence="2" type="ORF">ACFQ2F_14485</name>
</gene>
<dbReference type="EMBL" id="JBHTJO010000002">
    <property type="protein sequence ID" value="MFD0988305.1"/>
    <property type="molecule type" value="Genomic_DNA"/>
</dbReference>
<evidence type="ECO:0000313" key="2">
    <source>
        <dbReference type="EMBL" id="MFD0988305.1"/>
    </source>
</evidence>
<keyword evidence="2" id="KW-0489">Methyltransferase</keyword>
<feature type="domain" description="Methyltransferase" evidence="1">
    <location>
        <begin position="62"/>
        <end position="153"/>
    </location>
</feature>
<dbReference type="CDD" id="cd02440">
    <property type="entry name" value="AdoMet_MTases"/>
    <property type="match status" value="1"/>
</dbReference>
<dbReference type="Gene3D" id="3.40.50.150">
    <property type="entry name" value="Vaccinia Virus protein VP39"/>
    <property type="match status" value="1"/>
</dbReference>